<feature type="compositionally biased region" description="Basic and acidic residues" evidence="1">
    <location>
        <begin position="78"/>
        <end position="87"/>
    </location>
</feature>
<comment type="caution">
    <text evidence="2">The sequence shown here is derived from an EMBL/GenBank/DDBJ whole genome shotgun (WGS) entry which is preliminary data.</text>
</comment>
<feature type="region of interest" description="Disordered" evidence="1">
    <location>
        <begin position="40"/>
        <end position="96"/>
    </location>
</feature>
<gene>
    <name evidence="2" type="ORF">O3P69_017264</name>
</gene>
<feature type="compositionally biased region" description="Basic and acidic residues" evidence="1">
    <location>
        <begin position="62"/>
        <end position="71"/>
    </location>
</feature>
<proteinExistence type="predicted"/>
<dbReference type="Proteomes" id="UP001487740">
    <property type="component" value="Unassembled WGS sequence"/>
</dbReference>
<accession>A0AAW0TZL1</accession>
<feature type="compositionally biased region" description="Basic and acidic residues" evidence="1">
    <location>
        <begin position="1"/>
        <end position="23"/>
    </location>
</feature>
<reference evidence="2 3" key="1">
    <citation type="submission" date="2023-03" db="EMBL/GenBank/DDBJ databases">
        <title>High-quality genome of Scylla paramamosain provides insights in environmental adaptation.</title>
        <authorList>
            <person name="Zhang L."/>
        </authorList>
    </citation>
    <scope>NUCLEOTIDE SEQUENCE [LARGE SCALE GENOMIC DNA]</scope>
    <source>
        <strain evidence="2">LZ_2023a</strain>
        <tissue evidence="2">Muscle</tissue>
    </source>
</reference>
<sequence>MLVLRLLEERRADSAREQRDPGRKCGCGLREVRLFRDCPAETPPCVAPVCQNEEEEEENEEEKEKSEKGEKEEEEEKEKDVEEEERRKRMRRRREK</sequence>
<organism evidence="2 3">
    <name type="scientific">Scylla paramamosain</name>
    <name type="common">Mud crab</name>
    <dbReference type="NCBI Taxonomy" id="85552"/>
    <lineage>
        <taxon>Eukaryota</taxon>
        <taxon>Metazoa</taxon>
        <taxon>Ecdysozoa</taxon>
        <taxon>Arthropoda</taxon>
        <taxon>Crustacea</taxon>
        <taxon>Multicrustacea</taxon>
        <taxon>Malacostraca</taxon>
        <taxon>Eumalacostraca</taxon>
        <taxon>Eucarida</taxon>
        <taxon>Decapoda</taxon>
        <taxon>Pleocyemata</taxon>
        <taxon>Brachyura</taxon>
        <taxon>Eubrachyura</taxon>
        <taxon>Portunoidea</taxon>
        <taxon>Portunidae</taxon>
        <taxon>Portuninae</taxon>
        <taxon>Scylla</taxon>
    </lineage>
</organism>
<keyword evidence="3" id="KW-1185">Reference proteome</keyword>
<name>A0AAW0TZL1_SCYPA</name>
<evidence type="ECO:0000313" key="3">
    <source>
        <dbReference type="Proteomes" id="UP001487740"/>
    </source>
</evidence>
<dbReference type="EMBL" id="JARAKH010000024">
    <property type="protein sequence ID" value="KAK8391607.1"/>
    <property type="molecule type" value="Genomic_DNA"/>
</dbReference>
<dbReference type="AlphaFoldDB" id="A0AAW0TZL1"/>
<evidence type="ECO:0000256" key="1">
    <source>
        <dbReference type="SAM" id="MobiDB-lite"/>
    </source>
</evidence>
<feature type="region of interest" description="Disordered" evidence="1">
    <location>
        <begin position="1"/>
        <end position="24"/>
    </location>
</feature>
<protein>
    <submittedName>
        <fullName evidence="2">Uncharacterized protein</fullName>
    </submittedName>
</protein>
<feature type="compositionally biased region" description="Acidic residues" evidence="1">
    <location>
        <begin position="52"/>
        <end position="61"/>
    </location>
</feature>
<evidence type="ECO:0000313" key="2">
    <source>
        <dbReference type="EMBL" id="KAK8391607.1"/>
    </source>
</evidence>